<sequence length="485" mass="53931">MSNKRFLRFASPNERRTISREDVGFYNALIIAGIYEVDNEETDITSPWSFIQPLRHCIEKHPFLSVVVKDKHTEQPTFESVSSIDLHDHILITANHRVEHTKELELFENVLPPILDRPWPADIPPWRVIVVPLESLPGSVTKRFLLVFSFSHTLGDGMSAMGFHRTFLNGWRKATQTDHTGSFLVEPPNQPLSDPFDTPERLSISWSFLLAPLVAVYLPAFITNLLGLRPTASPVNAGTWTGSSIFFKSPPAPPSRLRILEIDAQVVQQALQVARNHNTKLTATMHQFIVRALSKAIPDPGITNFVSGTAVDMRKSIGIPSEEWGLFVNAHYETHPRSFDTAGRTLSDEMWTAASSMTQKLAECGTRLQDQAVGLLRYAPSIRNWTLGKIGKQRDCSYELSNLLAFQDSLGDTQHGIKVEKMLFTRPANPISAPLEFNVVSVKGGSLVCSVSWQEGALGVLRDDEISLVNGVLSSVRADFEALVG</sequence>
<dbReference type="PANTHER" id="PTHR28037:SF1">
    <property type="entry name" value="ALCOHOL O-ACETYLTRANSFERASE 1-RELATED"/>
    <property type="match status" value="1"/>
</dbReference>
<evidence type="ECO:0000313" key="2">
    <source>
        <dbReference type="Proteomes" id="UP001147695"/>
    </source>
</evidence>
<dbReference type="EMBL" id="JAPZBQ010000005">
    <property type="protein sequence ID" value="KAJ5329593.1"/>
    <property type="molecule type" value="Genomic_DNA"/>
</dbReference>
<reference evidence="1" key="2">
    <citation type="journal article" date="2023" name="IMA Fungus">
        <title>Comparative genomic study of the Penicillium genus elucidates a diverse pangenome and 15 lateral gene transfer events.</title>
        <authorList>
            <person name="Petersen C."/>
            <person name="Sorensen T."/>
            <person name="Nielsen M.R."/>
            <person name="Sondergaard T.E."/>
            <person name="Sorensen J.L."/>
            <person name="Fitzpatrick D.A."/>
            <person name="Frisvad J.C."/>
            <person name="Nielsen K.L."/>
        </authorList>
    </citation>
    <scope>NUCLEOTIDE SEQUENCE</scope>
    <source>
        <strain evidence="1">IBT 35673</strain>
    </source>
</reference>
<gene>
    <name evidence="1" type="ORF">N7452_009983</name>
</gene>
<evidence type="ECO:0008006" key="3">
    <source>
        <dbReference type="Google" id="ProtNLM"/>
    </source>
</evidence>
<dbReference type="Pfam" id="PF07247">
    <property type="entry name" value="AATase"/>
    <property type="match status" value="1"/>
</dbReference>
<comment type="caution">
    <text evidence="1">The sequence shown here is derived from an EMBL/GenBank/DDBJ whole genome shotgun (WGS) entry which is preliminary data.</text>
</comment>
<evidence type="ECO:0000313" key="1">
    <source>
        <dbReference type="EMBL" id="KAJ5329593.1"/>
    </source>
</evidence>
<accession>A0A9W9QC31</accession>
<dbReference type="InterPro" id="IPR010828">
    <property type="entry name" value="Atf2/Sli1-like"/>
</dbReference>
<proteinExistence type="predicted"/>
<dbReference type="InterPro" id="IPR052058">
    <property type="entry name" value="Alcohol_O-acetyltransferase"/>
</dbReference>
<dbReference type="AlphaFoldDB" id="A0A9W9QC31"/>
<dbReference type="GO" id="GO:0008080">
    <property type="term" value="F:N-acetyltransferase activity"/>
    <property type="evidence" value="ECO:0007669"/>
    <property type="project" value="TreeGrafter"/>
</dbReference>
<dbReference type="Proteomes" id="UP001147695">
    <property type="component" value="Unassembled WGS sequence"/>
</dbReference>
<name>A0A9W9QC31_PENBR</name>
<reference evidence="1" key="1">
    <citation type="submission" date="2022-12" db="EMBL/GenBank/DDBJ databases">
        <authorList>
            <person name="Petersen C."/>
        </authorList>
    </citation>
    <scope>NUCLEOTIDE SEQUENCE</scope>
    <source>
        <strain evidence="1">IBT 35673</strain>
    </source>
</reference>
<organism evidence="1 2">
    <name type="scientific">Penicillium brevicompactum</name>
    <dbReference type="NCBI Taxonomy" id="5074"/>
    <lineage>
        <taxon>Eukaryota</taxon>
        <taxon>Fungi</taxon>
        <taxon>Dikarya</taxon>
        <taxon>Ascomycota</taxon>
        <taxon>Pezizomycotina</taxon>
        <taxon>Eurotiomycetes</taxon>
        <taxon>Eurotiomycetidae</taxon>
        <taxon>Eurotiales</taxon>
        <taxon>Aspergillaceae</taxon>
        <taxon>Penicillium</taxon>
    </lineage>
</organism>
<dbReference type="PANTHER" id="PTHR28037">
    <property type="entry name" value="ALCOHOL O-ACETYLTRANSFERASE 1-RELATED"/>
    <property type="match status" value="1"/>
</dbReference>
<protein>
    <recommendedName>
        <fullName evidence="3">Alcohol acetyltransferase FCK4</fullName>
    </recommendedName>
</protein>